<protein>
    <submittedName>
        <fullName evidence="3">Uncharacterized protein</fullName>
    </submittedName>
</protein>
<sequence length="495" mass="54528">MGAVPGNFGGGDFQGVPSGFLQSSSSITDVSVFLRPPPEEPEEAQQLVVYDADLEVSPPSTDSTTNAPQSPRPTPIVEEEGQVLFRLAAPGGVVESKEEKERDPGETLRTPPLKLGPCRSISVSPERRFAPYVTQSPRTPTPPRTPTSVVEFPVDAPMEDPPISNEPRQDQSDGMSGPPWLDAWSTEVDWQVKQQGQTLAEHGVILEGQGQGLASIGLEVGNLRQIVQQIPHEIRGHFLQAVQDQRAVVAHVGALKLEVGTIKEKVPEIVQREIVAQVGGSLDFLRTGLGESCLKIEALEAKLASAHPPAAHLSPSAVRLIVGERVGELALDLQCKGRESEAAMLGKCQELESWIHTVESQGERNNQQIMSQKQRCQEVENRVQARFQEVESRVQGRLQAIENWVQGEVPRVVKPPAKVEAPGSATTVDSGMEARLWSKFEQRFQEMQKENRDLKEEVGRLREQQKRTQGEIQGIGLWMSKFTGHQKDQEQRVQL</sequence>
<keyword evidence="1" id="KW-0175">Coiled coil</keyword>
<feature type="region of interest" description="Disordered" evidence="2">
    <location>
        <begin position="52"/>
        <end position="180"/>
    </location>
</feature>
<feature type="coiled-coil region" evidence="1">
    <location>
        <begin position="437"/>
        <end position="471"/>
    </location>
</feature>
<accession>S8DN83</accession>
<name>S8DN83_9LAMI</name>
<evidence type="ECO:0000313" key="4">
    <source>
        <dbReference type="Proteomes" id="UP000015453"/>
    </source>
</evidence>
<feature type="compositionally biased region" description="Basic and acidic residues" evidence="2">
    <location>
        <begin position="95"/>
        <end position="106"/>
    </location>
</feature>
<keyword evidence="4" id="KW-1185">Reference proteome</keyword>
<comment type="caution">
    <text evidence="3">The sequence shown here is derived from an EMBL/GenBank/DDBJ whole genome shotgun (WGS) entry which is preliminary data.</text>
</comment>
<dbReference type="Proteomes" id="UP000015453">
    <property type="component" value="Unassembled WGS sequence"/>
</dbReference>
<feature type="non-terminal residue" evidence="3">
    <location>
        <position position="495"/>
    </location>
</feature>
<feature type="region of interest" description="Disordered" evidence="2">
    <location>
        <begin position="1"/>
        <end position="21"/>
    </location>
</feature>
<dbReference type="AlphaFoldDB" id="S8DN83"/>
<evidence type="ECO:0000256" key="2">
    <source>
        <dbReference type="SAM" id="MobiDB-lite"/>
    </source>
</evidence>
<dbReference type="EMBL" id="AUSU01007031">
    <property type="protein sequence ID" value="EPS61177.1"/>
    <property type="molecule type" value="Genomic_DNA"/>
</dbReference>
<evidence type="ECO:0000313" key="3">
    <source>
        <dbReference type="EMBL" id="EPS61177.1"/>
    </source>
</evidence>
<feature type="compositionally biased region" description="Polar residues" evidence="2">
    <location>
        <begin position="58"/>
        <end position="69"/>
    </location>
</feature>
<evidence type="ECO:0000256" key="1">
    <source>
        <dbReference type="SAM" id="Coils"/>
    </source>
</evidence>
<reference evidence="3 4" key="1">
    <citation type="journal article" date="2013" name="BMC Genomics">
        <title>The miniature genome of a carnivorous plant Genlisea aurea contains a low number of genes and short non-coding sequences.</title>
        <authorList>
            <person name="Leushkin E.V."/>
            <person name="Sutormin R.A."/>
            <person name="Nabieva E.R."/>
            <person name="Penin A.A."/>
            <person name="Kondrashov A.S."/>
            <person name="Logacheva M.D."/>
        </authorList>
    </citation>
    <scope>NUCLEOTIDE SEQUENCE [LARGE SCALE GENOMIC DNA]</scope>
</reference>
<proteinExistence type="predicted"/>
<organism evidence="3 4">
    <name type="scientific">Genlisea aurea</name>
    <dbReference type="NCBI Taxonomy" id="192259"/>
    <lineage>
        <taxon>Eukaryota</taxon>
        <taxon>Viridiplantae</taxon>
        <taxon>Streptophyta</taxon>
        <taxon>Embryophyta</taxon>
        <taxon>Tracheophyta</taxon>
        <taxon>Spermatophyta</taxon>
        <taxon>Magnoliopsida</taxon>
        <taxon>eudicotyledons</taxon>
        <taxon>Gunneridae</taxon>
        <taxon>Pentapetalae</taxon>
        <taxon>asterids</taxon>
        <taxon>lamiids</taxon>
        <taxon>Lamiales</taxon>
        <taxon>Lentibulariaceae</taxon>
        <taxon>Genlisea</taxon>
    </lineage>
</organism>
<gene>
    <name evidence="3" type="ORF">M569_13622</name>
</gene>